<evidence type="ECO:0000313" key="2">
    <source>
        <dbReference type="EMBL" id="TWE12259.1"/>
    </source>
</evidence>
<dbReference type="Proteomes" id="UP000318297">
    <property type="component" value="Unassembled WGS sequence"/>
</dbReference>
<dbReference type="Pfam" id="PF01370">
    <property type="entry name" value="Epimerase"/>
    <property type="match status" value="2"/>
</dbReference>
<dbReference type="PRINTS" id="PR01713">
    <property type="entry name" value="NUCEPIMERASE"/>
</dbReference>
<gene>
    <name evidence="2" type="ORF">BKA23_1059</name>
</gene>
<dbReference type="EMBL" id="VIVQ01000001">
    <property type="protein sequence ID" value="TWE12259.1"/>
    <property type="molecule type" value="Genomic_DNA"/>
</dbReference>
<accession>A0A561E9G7</accession>
<name>A0A561E9G7_9MICO</name>
<protein>
    <submittedName>
        <fullName evidence="2">dTDP-L-rhamnose 4-epimerase</fullName>
    </submittedName>
</protein>
<feature type="domain" description="NAD-dependent epimerase/dehydratase" evidence="1">
    <location>
        <begin position="3"/>
        <end position="128"/>
    </location>
</feature>
<dbReference type="PANTHER" id="PTHR43245">
    <property type="entry name" value="BIFUNCTIONAL POLYMYXIN RESISTANCE PROTEIN ARNA"/>
    <property type="match status" value="1"/>
</dbReference>
<reference evidence="2 3" key="1">
    <citation type="submission" date="2019-06" db="EMBL/GenBank/DDBJ databases">
        <title>Sequencing the genomes of 1000 actinobacteria strains.</title>
        <authorList>
            <person name="Klenk H.-P."/>
        </authorList>
    </citation>
    <scope>NUCLEOTIDE SEQUENCE [LARGE SCALE GENOMIC DNA]</scope>
    <source>
        <strain evidence="2 3">DSM 19560</strain>
    </source>
</reference>
<dbReference type="RefSeq" id="WP_145226116.1">
    <property type="nucleotide sequence ID" value="NZ_VIVQ01000001.1"/>
</dbReference>
<evidence type="ECO:0000313" key="3">
    <source>
        <dbReference type="Proteomes" id="UP000318297"/>
    </source>
</evidence>
<dbReference type="InterPro" id="IPR050177">
    <property type="entry name" value="Lipid_A_modif_metabolic_enz"/>
</dbReference>
<dbReference type="PANTHER" id="PTHR43245:SF13">
    <property type="entry name" value="UDP-D-APIOSE_UDP-D-XYLOSE SYNTHASE 2"/>
    <property type="match status" value="1"/>
</dbReference>
<dbReference type="InterPro" id="IPR036291">
    <property type="entry name" value="NAD(P)-bd_dom_sf"/>
</dbReference>
<dbReference type="AlphaFoldDB" id="A0A561E9G7"/>
<dbReference type="OrthoDB" id="9801785at2"/>
<keyword evidence="3" id="KW-1185">Reference proteome</keyword>
<dbReference type="Gene3D" id="3.90.25.10">
    <property type="entry name" value="UDP-galactose 4-epimerase, domain 1"/>
    <property type="match status" value="1"/>
</dbReference>
<comment type="caution">
    <text evidence="2">The sequence shown here is derived from an EMBL/GenBank/DDBJ whole genome shotgun (WGS) entry which is preliminary data.</text>
</comment>
<dbReference type="SUPFAM" id="SSF51735">
    <property type="entry name" value="NAD(P)-binding Rossmann-fold domains"/>
    <property type="match status" value="1"/>
</dbReference>
<proteinExistence type="predicted"/>
<feature type="domain" description="NAD-dependent epimerase/dehydratase" evidence="1">
    <location>
        <begin position="169"/>
        <end position="280"/>
    </location>
</feature>
<dbReference type="Gene3D" id="3.40.50.720">
    <property type="entry name" value="NAD(P)-binding Rossmann-like Domain"/>
    <property type="match status" value="2"/>
</dbReference>
<sequence length="352" mass="36540">MRVLLTGAAGFIGTAVAADLDTAGVDLQLVDALLPQVHGANPVVPQGLSRLDVRAADDPGVWDELLSGVDAVCHQAAVVGVERAPGDFPLYASHNDVGTAALLTAMARAGVNRLVLASSLVVYGEGGYRCERHGSVVPAERSRERLQAGLFENQCPVCGDNVQWATVPESAPSAPRSAYAASKVAQENYAAAWARHTGGTVVALRYHNVYGPGMPRDSSYCGVAATFRSHLAAGRPPVVFEDGGQMRDFVHVDDIATANRLALQSVDQHEPGRLTAYNIGSGQPVSIGQVAEQLASTKGLTTSVTGDFRPGDVRHIVADCTAARAGIGFAAATAPARGLVAFASEPLRGEAA</sequence>
<dbReference type="InterPro" id="IPR001509">
    <property type="entry name" value="Epimerase_deHydtase"/>
</dbReference>
<organism evidence="2 3">
    <name type="scientific">Rudaeicoccus suwonensis</name>
    <dbReference type="NCBI Taxonomy" id="657409"/>
    <lineage>
        <taxon>Bacteria</taxon>
        <taxon>Bacillati</taxon>
        <taxon>Actinomycetota</taxon>
        <taxon>Actinomycetes</taxon>
        <taxon>Micrococcales</taxon>
        <taxon>Dermacoccaceae</taxon>
        <taxon>Rudaeicoccus</taxon>
    </lineage>
</organism>
<evidence type="ECO:0000259" key="1">
    <source>
        <dbReference type="Pfam" id="PF01370"/>
    </source>
</evidence>